<keyword evidence="4" id="KW-1185">Reference proteome</keyword>
<evidence type="ECO:0000313" key="4">
    <source>
        <dbReference type="Proteomes" id="UP000245207"/>
    </source>
</evidence>
<dbReference type="Proteomes" id="UP000245207">
    <property type="component" value="Unassembled WGS sequence"/>
</dbReference>
<dbReference type="AlphaFoldDB" id="A0A2U1Q1C7"/>
<gene>
    <name evidence="3" type="ORF">CTI12_AA085920</name>
</gene>
<evidence type="ECO:0000256" key="2">
    <source>
        <dbReference type="SAM" id="MobiDB-lite"/>
    </source>
</evidence>
<dbReference type="PANTHER" id="PTHR45848:SF6">
    <property type="entry name" value="OS02G0251700 PROTEIN"/>
    <property type="match status" value="1"/>
</dbReference>
<dbReference type="EMBL" id="PKPP01000519">
    <property type="protein sequence ID" value="PWA91777.1"/>
    <property type="molecule type" value="Genomic_DNA"/>
</dbReference>
<sequence length="194" mass="21870">MEPAMEVSGQTTQMESALEVPGQTTQMESAMEVPGQTTQMESAMEVPGQTTQMESATEVPGQTAQMESAMEVSNQTDVKSEEKPQMIYRCKKCRRIVASQEQIVSHERGQGKESFKWKKRTGAEIGQPECTSIFVEPMKWMQPVEEGYVAQKLKCLGCNYRLGYFNWAGMQCNCGAWVVPAFQLHSSRLDEYRM</sequence>
<dbReference type="STRING" id="35608.A0A2U1Q1C7"/>
<protein>
    <submittedName>
        <fullName evidence="3">Dual specificity protein phosphatase-related protein</fullName>
    </submittedName>
</protein>
<proteinExistence type="inferred from homology"/>
<evidence type="ECO:0000313" key="3">
    <source>
        <dbReference type="EMBL" id="PWA91777.1"/>
    </source>
</evidence>
<accession>A0A2U1Q1C7</accession>
<feature type="region of interest" description="Disordered" evidence="2">
    <location>
        <begin position="1"/>
        <end position="22"/>
    </location>
</feature>
<comment type="caution">
    <text evidence="3">The sequence shown here is derived from an EMBL/GenBank/DDBJ whole genome shotgun (WGS) entry which is preliminary data.</text>
</comment>
<reference evidence="3 4" key="1">
    <citation type="journal article" date="2018" name="Mol. Plant">
        <title>The genome of Artemisia annua provides insight into the evolution of Asteraceae family and artemisinin biosynthesis.</title>
        <authorList>
            <person name="Shen Q."/>
            <person name="Zhang L."/>
            <person name="Liao Z."/>
            <person name="Wang S."/>
            <person name="Yan T."/>
            <person name="Shi P."/>
            <person name="Liu M."/>
            <person name="Fu X."/>
            <person name="Pan Q."/>
            <person name="Wang Y."/>
            <person name="Lv Z."/>
            <person name="Lu X."/>
            <person name="Zhang F."/>
            <person name="Jiang W."/>
            <person name="Ma Y."/>
            <person name="Chen M."/>
            <person name="Hao X."/>
            <person name="Li L."/>
            <person name="Tang Y."/>
            <person name="Lv G."/>
            <person name="Zhou Y."/>
            <person name="Sun X."/>
            <person name="Brodelius P.E."/>
            <person name="Rose J.K.C."/>
            <person name="Tang K."/>
        </authorList>
    </citation>
    <scope>NUCLEOTIDE SEQUENCE [LARGE SCALE GENOMIC DNA]</scope>
    <source>
        <strain evidence="4">cv. Huhao1</strain>
        <tissue evidence="3">Leaf</tissue>
    </source>
</reference>
<dbReference type="PANTHER" id="PTHR45848">
    <property type="entry name" value="DUAL SPECIFICITY PROTEIN PHOSPHATASE 12 FAMILY MEMBER"/>
    <property type="match status" value="1"/>
</dbReference>
<evidence type="ECO:0000256" key="1">
    <source>
        <dbReference type="ARBA" id="ARBA00008601"/>
    </source>
</evidence>
<dbReference type="OrthoDB" id="2017893at2759"/>
<organism evidence="3 4">
    <name type="scientific">Artemisia annua</name>
    <name type="common">Sweet wormwood</name>
    <dbReference type="NCBI Taxonomy" id="35608"/>
    <lineage>
        <taxon>Eukaryota</taxon>
        <taxon>Viridiplantae</taxon>
        <taxon>Streptophyta</taxon>
        <taxon>Embryophyta</taxon>
        <taxon>Tracheophyta</taxon>
        <taxon>Spermatophyta</taxon>
        <taxon>Magnoliopsida</taxon>
        <taxon>eudicotyledons</taxon>
        <taxon>Gunneridae</taxon>
        <taxon>Pentapetalae</taxon>
        <taxon>asterids</taxon>
        <taxon>campanulids</taxon>
        <taxon>Asterales</taxon>
        <taxon>Asteraceae</taxon>
        <taxon>Asteroideae</taxon>
        <taxon>Anthemideae</taxon>
        <taxon>Artemisiinae</taxon>
        <taxon>Artemisia</taxon>
    </lineage>
</organism>
<comment type="similarity">
    <text evidence="1">Belongs to the protein-tyrosine phosphatase family. Non-receptor class dual specificity subfamily.</text>
</comment>
<dbReference type="GO" id="GO:0008138">
    <property type="term" value="F:protein tyrosine/serine/threonine phosphatase activity"/>
    <property type="evidence" value="ECO:0007669"/>
    <property type="project" value="TreeGrafter"/>
</dbReference>
<name>A0A2U1Q1C7_ARTAN</name>